<dbReference type="InterPro" id="IPR012340">
    <property type="entry name" value="NA-bd_OB-fold"/>
</dbReference>
<evidence type="ECO:0008006" key="3">
    <source>
        <dbReference type="Google" id="ProtNLM"/>
    </source>
</evidence>
<name>A0A8W8MQH7_MAGGI</name>
<protein>
    <recommendedName>
        <fullName evidence="3">Replication protein A 70 kDa DNA-binding subunit</fullName>
    </recommendedName>
</protein>
<dbReference type="EnsemblMetazoa" id="G33804.2">
    <property type="protein sequence ID" value="G33804.2:cds"/>
    <property type="gene ID" value="G33804"/>
</dbReference>
<keyword evidence="2" id="KW-1185">Reference proteome</keyword>
<reference evidence="1" key="1">
    <citation type="submission" date="2022-08" db="UniProtKB">
        <authorList>
            <consortium name="EnsemblMetazoa"/>
        </authorList>
    </citation>
    <scope>IDENTIFICATION</scope>
    <source>
        <strain evidence="1">05x7-T-G4-1.051#20</strain>
    </source>
</reference>
<dbReference type="EnsemblMetazoa" id="G33804.1">
    <property type="protein sequence ID" value="G33804.1:cds"/>
    <property type="gene ID" value="G33804"/>
</dbReference>
<dbReference type="OMA" id="TELAVWH"/>
<organism evidence="1 2">
    <name type="scientific">Magallana gigas</name>
    <name type="common">Pacific oyster</name>
    <name type="synonym">Crassostrea gigas</name>
    <dbReference type="NCBI Taxonomy" id="29159"/>
    <lineage>
        <taxon>Eukaryota</taxon>
        <taxon>Metazoa</taxon>
        <taxon>Spiralia</taxon>
        <taxon>Lophotrochozoa</taxon>
        <taxon>Mollusca</taxon>
        <taxon>Bivalvia</taxon>
        <taxon>Autobranchia</taxon>
        <taxon>Pteriomorphia</taxon>
        <taxon>Ostreida</taxon>
        <taxon>Ostreoidea</taxon>
        <taxon>Ostreidae</taxon>
        <taxon>Magallana</taxon>
    </lineage>
</organism>
<dbReference type="Gene3D" id="2.40.50.140">
    <property type="entry name" value="Nucleic acid-binding proteins"/>
    <property type="match status" value="2"/>
</dbReference>
<accession>A0A8W8MQH7</accession>
<dbReference type="OrthoDB" id="6121668at2759"/>
<evidence type="ECO:0000313" key="2">
    <source>
        <dbReference type="Proteomes" id="UP000005408"/>
    </source>
</evidence>
<dbReference type="Proteomes" id="UP000005408">
    <property type="component" value="Unassembled WGS sequence"/>
</dbReference>
<evidence type="ECO:0000313" key="1">
    <source>
        <dbReference type="EnsemblMetazoa" id="G33804.1:cds"/>
    </source>
</evidence>
<sequence>MAQKSLSELKGANSTRPTPYMESITVKVVKKGHVAKFTDANGQQAELLNFSIADQSGPMLATLTDKSKQPKIVEGKTLMIRNFILKGGKIAMSSKTTIMGRPNLEIPHSIIENAIQLILPPSTEKKLAEVKYEPLRSILSVKGQIIKNEATRTVKVNGNDTPIRTITLEENNAKIDVTLWRELSEEEYSIGEFLQISHCLLNEWQGVRSLNSTRNTTIEKIQPLEVTIKGTVEALSLTESMWEVCVREEDKEGYKDLVVENDMLRSAIGRAEEVCLMTDEEIENSLVNRIPFKIDATMLGPRLLGLRLAFSAHEQVQVENMELNL</sequence>
<dbReference type="AlphaFoldDB" id="A0A8W8MQH7"/>
<proteinExistence type="predicted"/>
<dbReference type="SUPFAM" id="SSF50249">
    <property type="entry name" value="Nucleic acid-binding proteins"/>
    <property type="match status" value="2"/>
</dbReference>